<proteinExistence type="predicted"/>
<name>A0ABN6YI20_9MICO</name>
<dbReference type="EMBL" id="AP027735">
    <property type="protein sequence ID" value="BDZ56604.1"/>
    <property type="molecule type" value="Genomic_DNA"/>
</dbReference>
<reference evidence="2" key="1">
    <citation type="journal article" date="2019" name="Int. J. Syst. Evol. Microbiol.">
        <title>The Global Catalogue of Microorganisms (GCM) 10K type strain sequencing project: providing services to taxonomists for standard genome sequencing and annotation.</title>
        <authorList>
            <consortium name="The Broad Institute Genomics Platform"/>
            <consortium name="The Broad Institute Genome Sequencing Center for Infectious Disease"/>
            <person name="Wu L."/>
            <person name="Ma J."/>
        </authorList>
    </citation>
    <scope>NUCLEOTIDE SEQUENCE [LARGE SCALE GENOMIC DNA]</scope>
    <source>
        <strain evidence="2">NBRC 110608</strain>
    </source>
</reference>
<evidence type="ECO:0000313" key="2">
    <source>
        <dbReference type="Proteomes" id="UP001321421"/>
    </source>
</evidence>
<dbReference type="Proteomes" id="UP001321421">
    <property type="component" value="Chromosome"/>
</dbReference>
<dbReference type="RefSeq" id="WP_289232098.1">
    <property type="nucleotide sequence ID" value="NZ_AP027735.1"/>
</dbReference>
<organism evidence="1 2">
    <name type="scientific">Barrientosiimonas endolithica</name>
    <dbReference type="NCBI Taxonomy" id="1535208"/>
    <lineage>
        <taxon>Bacteria</taxon>
        <taxon>Bacillati</taxon>
        <taxon>Actinomycetota</taxon>
        <taxon>Actinomycetes</taxon>
        <taxon>Micrococcales</taxon>
        <taxon>Dermacoccaceae</taxon>
        <taxon>Barrientosiimonas</taxon>
    </lineage>
</organism>
<evidence type="ECO:0000313" key="1">
    <source>
        <dbReference type="EMBL" id="BDZ56604.1"/>
    </source>
</evidence>
<gene>
    <name evidence="1" type="ORF">GCM10025872_02610</name>
</gene>
<sequence>MEAFPVVEEAAPDFEDINISGEDLAGAAWPLPSTKFVNSDGTQSIILQEGRLDLSWEKADAPYPGFESLSKTLLGKFNELEKAMEDAGISIRPTASRCLYVNEIADITGAQLATGVLTDWSSEPRQDLPSKGYVGVRIHACANPANHRCSSYVMVDGDMGQSPNLTLSVKRRLEDTEHSPLGGLHEAHNELLDLFMTFTSDNQQADWGRSG</sequence>
<protein>
    <submittedName>
        <fullName evidence="1">Uncharacterized protein</fullName>
    </submittedName>
</protein>
<accession>A0ABN6YI20</accession>
<keyword evidence="2" id="KW-1185">Reference proteome</keyword>